<dbReference type="AlphaFoldDB" id="A0A7C8I7F7"/>
<dbReference type="GO" id="GO:0032977">
    <property type="term" value="F:membrane insertase activity"/>
    <property type="evidence" value="ECO:0007669"/>
    <property type="project" value="InterPro"/>
</dbReference>
<dbReference type="NCBIfam" id="TIGR03592">
    <property type="entry name" value="yidC_oxa1_cterm"/>
    <property type="match status" value="1"/>
</dbReference>
<dbReference type="EMBL" id="JAADJZ010000012">
    <property type="protein sequence ID" value="KAF2871226.1"/>
    <property type="molecule type" value="Genomic_DNA"/>
</dbReference>
<evidence type="ECO:0000313" key="14">
    <source>
        <dbReference type="Proteomes" id="UP000481861"/>
    </source>
</evidence>
<keyword evidence="5" id="KW-0809">Transit peptide</keyword>
<dbReference type="InterPro" id="IPR028055">
    <property type="entry name" value="YidC/Oxa/ALB_C"/>
</dbReference>
<evidence type="ECO:0000256" key="1">
    <source>
        <dbReference type="ARBA" id="ARBA00004448"/>
    </source>
</evidence>
<evidence type="ECO:0000313" key="13">
    <source>
        <dbReference type="EMBL" id="KAF2871226.1"/>
    </source>
</evidence>
<evidence type="ECO:0000256" key="9">
    <source>
        <dbReference type="RuleBase" id="RU003945"/>
    </source>
</evidence>
<dbReference type="CDD" id="cd20069">
    <property type="entry name" value="5TM_Oxa1-like"/>
    <property type="match status" value="1"/>
</dbReference>
<feature type="transmembrane region" description="Helical" evidence="11">
    <location>
        <begin position="441"/>
        <end position="457"/>
    </location>
</feature>
<keyword evidence="3 9" id="KW-0812">Transmembrane</keyword>
<dbReference type="Proteomes" id="UP000481861">
    <property type="component" value="Unassembled WGS sequence"/>
</dbReference>
<keyword evidence="6 11" id="KW-1133">Transmembrane helix</keyword>
<sequence length="627" mass="69220">MDQTSLFITRKSHTVIGMAHVHLHQMDCQGWGPALANSSLGALIFFELAALLRIFRRQLNMLPSRGLRPAHFALSIPRPYLSNRSIAARQFSSIPRKPTRTKLSSRTNPLQSTNWRAGASTPQHTLFAASSVRYGSWYAPWSWGQSSTPPAAGAVTTSSENLIDPAAVPEPVMTTATPELAPAGIDQPAVVESASTQDPQTLEELLNIKAIPPPAEIVPLDPSNALTQLGQLKALGLDYGWGTSAFFEWMIEHIYIMGDLGWGGSIIASGLVLRSFMFYFQMQGSHSMAKMAAMKPLTESYEKETKLAIKSGDVARQQTAKQRQSMVYKEVGVDPFAALKPMAVQVVFGFGAFRCLRGISDLPAPGLTEQGFLWFQNLSVSDPYYILPVITGGVSYALLKLGGETGLQNENTQADARKTLQVVFPVIMMAITFYQPAALQIYFLTTTCLGVCTGYLLRQAWFRRVFRLHALPTPESNALFSKVVSGEIKLDAITGEDGKVTYQVPTQGRAAKVRGSDEEAIKARGITLKTGAVVPAHMRKPRPVIDSQYPDRDVDFDDGAPKGLGEKVNWVWRNYKPSLVARRVVKSAYAILGRSNKADPDELRRVRAKQKAKDYEVQRKRRFEQRL</sequence>
<dbReference type="PANTHER" id="PTHR12428">
    <property type="entry name" value="OXA1"/>
    <property type="match status" value="1"/>
</dbReference>
<dbReference type="OrthoDB" id="2148490at2759"/>
<gene>
    <name evidence="13" type="ORF">BDV95DRAFT_607492</name>
</gene>
<accession>A0A7C8I7F7</accession>
<keyword evidence="8 11" id="KW-0472">Membrane</keyword>
<name>A0A7C8I7F7_9PLEO</name>
<dbReference type="PANTHER" id="PTHR12428:SF66">
    <property type="entry name" value="MITOCHONDRIAL INNER MEMBRANE PROTEIN OXA1L"/>
    <property type="match status" value="1"/>
</dbReference>
<keyword evidence="7" id="KW-0496">Mitochondrion</keyword>
<evidence type="ECO:0000256" key="5">
    <source>
        <dbReference type="ARBA" id="ARBA00022946"/>
    </source>
</evidence>
<evidence type="ECO:0000256" key="4">
    <source>
        <dbReference type="ARBA" id="ARBA00022792"/>
    </source>
</evidence>
<evidence type="ECO:0000256" key="2">
    <source>
        <dbReference type="ARBA" id="ARBA00009877"/>
    </source>
</evidence>
<keyword evidence="4" id="KW-0999">Mitochondrion inner membrane</keyword>
<dbReference type="GO" id="GO:0032979">
    <property type="term" value="P:protein insertion into mitochondrial inner membrane from matrix"/>
    <property type="evidence" value="ECO:0007669"/>
    <property type="project" value="TreeGrafter"/>
</dbReference>
<dbReference type="Pfam" id="PF02096">
    <property type="entry name" value="60KD_IMP"/>
    <property type="match status" value="1"/>
</dbReference>
<protein>
    <submittedName>
        <fullName evidence="13">60Kd inner membrane protein-domain-containing protein</fullName>
    </submittedName>
</protein>
<dbReference type="InterPro" id="IPR001708">
    <property type="entry name" value="YidC/ALB3/OXA1/COX18"/>
</dbReference>
<evidence type="ECO:0000256" key="6">
    <source>
        <dbReference type="ARBA" id="ARBA00022989"/>
    </source>
</evidence>
<proteinExistence type="inferred from homology"/>
<feature type="compositionally biased region" description="Polar residues" evidence="10">
    <location>
        <begin position="101"/>
        <end position="117"/>
    </location>
</feature>
<dbReference type="GO" id="GO:0005743">
    <property type="term" value="C:mitochondrial inner membrane"/>
    <property type="evidence" value="ECO:0007669"/>
    <property type="project" value="UniProtKB-SubCell"/>
</dbReference>
<comment type="similarity">
    <text evidence="2 9">Belongs to the OXA1/ALB3/YidC family.</text>
</comment>
<evidence type="ECO:0000259" key="12">
    <source>
        <dbReference type="Pfam" id="PF02096"/>
    </source>
</evidence>
<feature type="region of interest" description="Disordered" evidence="10">
    <location>
        <begin position="97"/>
        <end position="117"/>
    </location>
</feature>
<evidence type="ECO:0000256" key="8">
    <source>
        <dbReference type="ARBA" id="ARBA00023136"/>
    </source>
</evidence>
<organism evidence="13 14">
    <name type="scientific">Massariosphaeria phaeospora</name>
    <dbReference type="NCBI Taxonomy" id="100035"/>
    <lineage>
        <taxon>Eukaryota</taxon>
        <taxon>Fungi</taxon>
        <taxon>Dikarya</taxon>
        <taxon>Ascomycota</taxon>
        <taxon>Pezizomycotina</taxon>
        <taxon>Dothideomycetes</taxon>
        <taxon>Pleosporomycetidae</taxon>
        <taxon>Pleosporales</taxon>
        <taxon>Pleosporales incertae sedis</taxon>
        <taxon>Massariosphaeria</taxon>
    </lineage>
</organism>
<feature type="domain" description="Membrane insertase YidC/Oxa/ALB C-terminal" evidence="12">
    <location>
        <begin position="262"/>
        <end position="457"/>
    </location>
</feature>
<comment type="subcellular location">
    <subcellularLocation>
        <location evidence="9">Membrane</location>
        <topology evidence="9">Multi-pass membrane protein</topology>
    </subcellularLocation>
    <subcellularLocation>
        <location evidence="1">Mitochondrion inner membrane</location>
        <topology evidence="1">Multi-pass membrane protein</topology>
    </subcellularLocation>
</comment>
<keyword evidence="14" id="KW-1185">Reference proteome</keyword>
<evidence type="ECO:0000256" key="11">
    <source>
        <dbReference type="SAM" id="Phobius"/>
    </source>
</evidence>
<evidence type="ECO:0000256" key="3">
    <source>
        <dbReference type="ARBA" id="ARBA00022692"/>
    </source>
</evidence>
<evidence type="ECO:0000256" key="10">
    <source>
        <dbReference type="SAM" id="MobiDB-lite"/>
    </source>
</evidence>
<evidence type="ECO:0000256" key="7">
    <source>
        <dbReference type="ARBA" id="ARBA00023128"/>
    </source>
</evidence>
<reference evidence="13 14" key="1">
    <citation type="submission" date="2020-01" db="EMBL/GenBank/DDBJ databases">
        <authorList>
            <consortium name="DOE Joint Genome Institute"/>
            <person name="Haridas S."/>
            <person name="Albert R."/>
            <person name="Binder M."/>
            <person name="Bloem J."/>
            <person name="Labutti K."/>
            <person name="Salamov A."/>
            <person name="Andreopoulos B."/>
            <person name="Baker S.E."/>
            <person name="Barry K."/>
            <person name="Bills G."/>
            <person name="Bluhm B.H."/>
            <person name="Cannon C."/>
            <person name="Castanera R."/>
            <person name="Culley D.E."/>
            <person name="Daum C."/>
            <person name="Ezra D."/>
            <person name="Gonzalez J.B."/>
            <person name="Henrissat B."/>
            <person name="Kuo A."/>
            <person name="Liang C."/>
            <person name="Lipzen A."/>
            <person name="Lutzoni F."/>
            <person name="Magnuson J."/>
            <person name="Mondo S."/>
            <person name="Nolan M."/>
            <person name="Ohm R."/>
            <person name="Pangilinan J."/>
            <person name="Park H.-J.H."/>
            <person name="Ramirez L."/>
            <person name="Alfaro M."/>
            <person name="Sun H."/>
            <person name="Tritt A."/>
            <person name="Yoshinaga Y."/>
            <person name="Zwiers L.-H.L."/>
            <person name="Turgeon B.G."/>
            <person name="Goodwin S.B."/>
            <person name="Spatafora J.W."/>
            <person name="Crous P.W."/>
            <person name="Grigoriev I.V."/>
        </authorList>
    </citation>
    <scope>NUCLEOTIDE SEQUENCE [LARGE SCALE GENOMIC DNA]</scope>
    <source>
        <strain evidence="13 14">CBS 611.86</strain>
    </source>
</reference>
<comment type="caution">
    <text evidence="13">The sequence shown here is derived from an EMBL/GenBank/DDBJ whole genome shotgun (WGS) entry which is preliminary data.</text>
</comment>